<dbReference type="InterPro" id="IPR036097">
    <property type="entry name" value="HisK_dim/P_sf"/>
</dbReference>
<evidence type="ECO:0000256" key="5">
    <source>
        <dbReference type="ARBA" id="ARBA00023012"/>
    </source>
</evidence>
<feature type="transmembrane region" description="Helical" evidence="6">
    <location>
        <begin position="164"/>
        <end position="183"/>
    </location>
</feature>
<keyword evidence="6" id="KW-1133">Transmembrane helix</keyword>
<evidence type="ECO:0000313" key="9">
    <source>
        <dbReference type="Proteomes" id="UP000073816"/>
    </source>
</evidence>
<dbReference type="InterPro" id="IPR050736">
    <property type="entry name" value="Sensor_HK_Regulatory"/>
</dbReference>
<feature type="transmembrane region" description="Helical" evidence="6">
    <location>
        <begin position="51"/>
        <end position="71"/>
    </location>
</feature>
<gene>
    <name evidence="8" type="ORF">AO498_15165</name>
</gene>
<dbReference type="Gene3D" id="3.30.565.10">
    <property type="entry name" value="Histidine kinase-like ATPase, C-terminal domain"/>
    <property type="match status" value="1"/>
</dbReference>
<dbReference type="Pfam" id="PF02518">
    <property type="entry name" value="HATPase_c"/>
    <property type="match status" value="1"/>
</dbReference>
<dbReference type="EC" id="2.7.13.3" evidence="2"/>
<dbReference type="InterPro" id="IPR005467">
    <property type="entry name" value="His_kinase_dom"/>
</dbReference>
<dbReference type="SUPFAM" id="SSF55874">
    <property type="entry name" value="ATPase domain of HSP90 chaperone/DNA topoisomerase II/histidine kinase"/>
    <property type="match status" value="1"/>
</dbReference>
<feature type="transmembrane region" description="Helical" evidence="6">
    <location>
        <begin position="78"/>
        <end position="97"/>
    </location>
</feature>
<evidence type="ECO:0000256" key="1">
    <source>
        <dbReference type="ARBA" id="ARBA00000085"/>
    </source>
</evidence>
<keyword evidence="3" id="KW-0808">Transferase</keyword>
<evidence type="ECO:0000256" key="4">
    <source>
        <dbReference type="ARBA" id="ARBA00022777"/>
    </source>
</evidence>
<dbReference type="PANTHER" id="PTHR43711">
    <property type="entry name" value="TWO-COMPONENT HISTIDINE KINASE"/>
    <property type="match status" value="1"/>
</dbReference>
<dbReference type="OrthoDB" id="1269247at2"/>
<comment type="catalytic activity">
    <reaction evidence="1">
        <text>ATP + protein L-histidine = ADP + protein N-phospho-L-histidine.</text>
        <dbReference type="EC" id="2.7.13.3"/>
    </reaction>
</comment>
<dbReference type="InterPro" id="IPR003661">
    <property type="entry name" value="HisK_dim/P_dom"/>
</dbReference>
<dbReference type="AlphaFoldDB" id="A0A142ERN8"/>
<keyword evidence="9" id="KW-1185">Reference proteome</keyword>
<dbReference type="KEGG" id="alm:AO498_15165"/>
<evidence type="ECO:0000313" key="8">
    <source>
        <dbReference type="EMBL" id="AMQ57793.1"/>
    </source>
</evidence>
<sequence length="435" mass="49969">MLKWIKPVKLPQEPGNLEDLQRRIAFIFVFLTLLAIIFFGISDYLMGLNPIMVKVRLVYILLFSAFTVLMIKYKKYLLSMNLMLGLILVFTLFNYFYNDGYRGPTIFNLFVFVVAVSIFFKTPLKVFWLVLSIGGYTILFFLEAKGTISPYLNYLSSEDLFWDNAISILVSAGFIFVGVSYLINNYQKQHLTLANLKKQNEKNLSELSYLNENKNHLIALLSHDLKSPVNSLNTTLELVEEGMLEPEDLQRILLNLKNQSFQLSKVLDNTLGWVLAEMEGYESEIRKVNPWILAEDMLEIMKVQADKKNQKIELDLNLKIQEASLPIKEIKIVLKNFLDNAIKFSEPGATIVLTVNELPNSIFWEVKNPGLEISKDVQKSLFELVRNSSKGTRREPGTGIGLSLCKKIATKLNWDIGYMHSIKGENIFFIETPRY</sequence>
<evidence type="ECO:0000259" key="7">
    <source>
        <dbReference type="PROSITE" id="PS50109"/>
    </source>
</evidence>
<dbReference type="InterPro" id="IPR003594">
    <property type="entry name" value="HATPase_dom"/>
</dbReference>
<proteinExistence type="predicted"/>
<dbReference type="PROSITE" id="PS50109">
    <property type="entry name" value="HIS_KIN"/>
    <property type="match status" value="1"/>
</dbReference>
<reference evidence="9" key="1">
    <citation type="submission" date="2015-09" db="EMBL/GenBank/DDBJ databases">
        <title>Complete sequence of Algoriphagus sp. M8-2.</title>
        <authorList>
            <person name="Shintani M."/>
        </authorList>
    </citation>
    <scope>NUCLEOTIDE SEQUENCE [LARGE SCALE GENOMIC DNA]</scope>
    <source>
        <strain evidence="9">M8-2</strain>
    </source>
</reference>
<evidence type="ECO:0000256" key="3">
    <source>
        <dbReference type="ARBA" id="ARBA00022679"/>
    </source>
</evidence>
<keyword evidence="6" id="KW-0812">Transmembrane</keyword>
<dbReference type="STRING" id="1727163.AO498_15165"/>
<keyword evidence="4" id="KW-0418">Kinase</keyword>
<reference evidence="8 9" key="2">
    <citation type="journal article" date="2016" name="Genome Announc.">
        <title>Complete Genome Sequence of Algoriphagus sp. Strain M8-2, Isolated from a Brackish Lake.</title>
        <authorList>
            <person name="Muraguchi Y."/>
            <person name="Kushimoto K."/>
            <person name="Ohtsubo Y."/>
            <person name="Suzuki T."/>
            <person name="Dohra H."/>
            <person name="Kimbara K."/>
            <person name="Shintani M."/>
        </authorList>
    </citation>
    <scope>NUCLEOTIDE SEQUENCE [LARGE SCALE GENOMIC DNA]</scope>
    <source>
        <strain evidence="8 9">M8-2</strain>
    </source>
</reference>
<dbReference type="Gene3D" id="1.10.287.130">
    <property type="match status" value="1"/>
</dbReference>
<name>A0A142ERN8_9BACT</name>
<keyword evidence="6" id="KW-0472">Membrane</keyword>
<feature type="transmembrane region" description="Helical" evidence="6">
    <location>
        <begin position="103"/>
        <end position="120"/>
    </location>
</feature>
<dbReference type="CDD" id="cd00082">
    <property type="entry name" value="HisKA"/>
    <property type="match status" value="1"/>
</dbReference>
<dbReference type="SMART" id="SM00387">
    <property type="entry name" value="HATPase_c"/>
    <property type="match status" value="1"/>
</dbReference>
<feature type="transmembrane region" description="Helical" evidence="6">
    <location>
        <begin position="24"/>
        <end position="45"/>
    </location>
</feature>
<organism evidence="8 9">
    <name type="scientific">Algoriphagus sanaruensis</name>
    <dbReference type="NCBI Taxonomy" id="1727163"/>
    <lineage>
        <taxon>Bacteria</taxon>
        <taxon>Pseudomonadati</taxon>
        <taxon>Bacteroidota</taxon>
        <taxon>Cytophagia</taxon>
        <taxon>Cytophagales</taxon>
        <taxon>Cyclobacteriaceae</taxon>
        <taxon>Algoriphagus</taxon>
    </lineage>
</organism>
<feature type="transmembrane region" description="Helical" evidence="6">
    <location>
        <begin position="127"/>
        <end position="144"/>
    </location>
</feature>
<evidence type="ECO:0000256" key="6">
    <source>
        <dbReference type="SAM" id="Phobius"/>
    </source>
</evidence>
<dbReference type="GO" id="GO:0000155">
    <property type="term" value="F:phosphorelay sensor kinase activity"/>
    <property type="evidence" value="ECO:0007669"/>
    <property type="project" value="InterPro"/>
</dbReference>
<evidence type="ECO:0000256" key="2">
    <source>
        <dbReference type="ARBA" id="ARBA00012438"/>
    </source>
</evidence>
<keyword evidence="5" id="KW-0902">Two-component regulatory system</keyword>
<dbReference type="PATRIC" id="fig|1727163.4.peg.3186"/>
<dbReference type="EMBL" id="CP012836">
    <property type="protein sequence ID" value="AMQ57793.1"/>
    <property type="molecule type" value="Genomic_DNA"/>
</dbReference>
<dbReference type="SMART" id="SM00388">
    <property type="entry name" value="HisKA"/>
    <property type="match status" value="1"/>
</dbReference>
<dbReference type="SUPFAM" id="SSF47384">
    <property type="entry name" value="Homodimeric domain of signal transducing histidine kinase"/>
    <property type="match status" value="1"/>
</dbReference>
<dbReference type="RefSeq" id="WP_067549561.1">
    <property type="nucleotide sequence ID" value="NZ_CP012836.1"/>
</dbReference>
<protein>
    <recommendedName>
        <fullName evidence="2">histidine kinase</fullName>
        <ecNumber evidence="2">2.7.13.3</ecNumber>
    </recommendedName>
</protein>
<feature type="domain" description="Histidine kinase" evidence="7">
    <location>
        <begin position="220"/>
        <end position="435"/>
    </location>
</feature>
<dbReference type="Proteomes" id="UP000073816">
    <property type="component" value="Chromosome"/>
</dbReference>
<dbReference type="PANTHER" id="PTHR43711:SF26">
    <property type="entry name" value="SENSOR HISTIDINE KINASE RCSC"/>
    <property type="match status" value="1"/>
</dbReference>
<accession>A0A142ERN8</accession>
<dbReference type="InterPro" id="IPR036890">
    <property type="entry name" value="HATPase_C_sf"/>
</dbReference>